<dbReference type="AlphaFoldDB" id="A0A9D2EMD6"/>
<name>A0A9D2EMD6_9FIRM</name>
<reference evidence="2" key="2">
    <citation type="submission" date="2021-04" db="EMBL/GenBank/DDBJ databases">
        <authorList>
            <person name="Gilroy R."/>
        </authorList>
    </citation>
    <scope>NUCLEOTIDE SEQUENCE</scope>
    <source>
        <strain evidence="2">CHK179-28034</strain>
    </source>
</reference>
<feature type="region of interest" description="Disordered" evidence="1">
    <location>
        <begin position="102"/>
        <end position="125"/>
    </location>
</feature>
<dbReference type="EMBL" id="DXBR01000098">
    <property type="protein sequence ID" value="HIZ40379.1"/>
    <property type="molecule type" value="Genomic_DNA"/>
</dbReference>
<evidence type="ECO:0000313" key="2">
    <source>
        <dbReference type="EMBL" id="HIZ40379.1"/>
    </source>
</evidence>
<reference evidence="2" key="1">
    <citation type="journal article" date="2021" name="PeerJ">
        <title>Extensive microbial diversity within the chicken gut microbiome revealed by metagenomics and culture.</title>
        <authorList>
            <person name="Gilroy R."/>
            <person name="Ravi A."/>
            <person name="Getino M."/>
            <person name="Pursley I."/>
            <person name="Horton D.L."/>
            <person name="Alikhan N.F."/>
            <person name="Baker D."/>
            <person name="Gharbi K."/>
            <person name="Hall N."/>
            <person name="Watson M."/>
            <person name="Adriaenssens E.M."/>
            <person name="Foster-Nyarko E."/>
            <person name="Jarju S."/>
            <person name="Secka A."/>
            <person name="Antonio M."/>
            <person name="Oren A."/>
            <person name="Chaudhuri R.R."/>
            <person name="La Ragione R."/>
            <person name="Hildebrand F."/>
            <person name="Pallen M.J."/>
        </authorList>
    </citation>
    <scope>NUCLEOTIDE SEQUENCE</scope>
    <source>
        <strain evidence="2">CHK179-28034</strain>
    </source>
</reference>
<sequence length="172" mass="19485">MMNVSKEGKMRLHNGIIVVFLLSFLLAEFHNRMWHEVFASVVPEREKSEGFLVEERKTEVTVYTYGGEIYTIMGNLKVDAPEAGGSEYLLEINGSVDVQTSDEMNQEKAVSMEENEQNEPSGDGSVSLTVYCENKIYGFYGTAEVIERQENNVQKIELHGHKEGFYDSEEAL</sequence>
<comment type="caution">
    <text evidence="2">The sequence shown here is derived from an EMBL/GenBank/DDBJ whole genome shotgun (WGS) entry which is preliminary data.</text>
</comment>
<organism evidence="2 3">
    <name type="scientific">Candidatus Anaerobutyricum stercoris</name>
    <dbReference type="NCBI Taxonomy" id="2838457"/>
    <lineage>
        <taxon>Bacteria</taxon>
        <taxon>Bacillati</taxon>
        <taxon>Bacillota</taxon>
        <taxon>Clostridia</taxon>
        <taxon>Lachnospirales</taxon>
        <taxon>Lachnospiraceae</taxon>
        <taxon>Anaerobutyricum</taxon>
    </lineage>
</organism>
<evidence type="ECO:0000256" key="1">
    <source>
        <dbReference type="SAM" id="MobiDB-lite"/>
    </source>
</evidence>
<gene>
    <name evidence="2" type="ORF">H9968_10770</name>
</gene>
<dbReference type="Proteomes" id="UP000824049">
    <property type="component" value="Unassembled WGS sequence"/>
</dbReference>
<evidence type="ECO:0000313" key="3">
    <source>
        <dbReference type="Proteomes" id="UP000824049"/>
    </source>
</evidence>
<proteinExistence type="predicted"/>
<protein>
    <submittedName>
        <fullName evidence="2">Uncharacterized protein</fullName>
    </submittedName>
</protein>
<accession>A0A9D2EMD6</accession>